<evidence type="ECO:0008006" key="4">
    <source>
        <dbReference type="Google" id="ProtNLM"/>
    </source>
</evidence>
<protein>
    <recommendedName>
        <fullName evidence="4">Secreted protein</fullName>
    </recommendedName>
</protein>
<dbReference type="Ensembl" id="ENSPANT00000067421.1">
    <property type="protein sequence ID" value="ENSPANP00000047958.1"/>
    <property type="gene ID" value="ENSPANG00000049232.1"/>
</dbReference>
<sequence length="103" mass="11445">MLKKLICVRFLVCLFLRWSFALVAQAGVQWHDLSSLQPPPPGFKQCTSLNLPSSWDCRHLPSHPADFVLLVEIGFLHVGQAALELPTSVIHLPRPPKVLGLQA</sequence>
<reference evidence="2 3" key="1">
    <citation type="submission" date="2012-03" db="EMBL/GenBank/DDBJ databases">
        <title>Whole Genome Assembly of Papio anubis.</title>
        <authorList>
            <person name="Liu Y.L."/>
            <person name="Abraham K.A."/>
            <person name="Akbar H.A."/>
            <person name="Ali S.A."/>
            <person name="Anosike U.A."/>
            <person name="Aqrawi P.A."/>
            <person name="Arias F.A."/>
            <person name="Attaway T.A."/>
            <person name="Awwad R.A."/>
            <person name="Babu C.B."/>
            <person name="Bandaranaike D.B."/>
            <person name="Battles P.B."/>
            <person name="Bell A.B."/>
            <person name="Beltran B.B."/>
            <person name="Berhane-Mersha D.B."/>
            <person name="Bess C.B."/>
            <person name="Bickham C.B."/>
            <person name="Bolden T.B."/>
            <person name="Carter K.C."/>
            <person name="Chau D.C."/>
            <person name="Chavez A.C."/>
            <person name="Clerc-Blankenburg K.C."/>
            <person name="Coyle M.C."/>
            <person name="Dao M.D."/>
            <person name="Davila M.L.D."/>
            <person name="Davy-Carroll L.D."/>
            <person name="Denson S.D."/>
            <person name="Dinh H.D."/>
            <person name="Fernandez S.F."/>
            <person name="Fernando P.F."/>
            <person name="Forbes L.F."/>
            <person name="Francis C.F."/>
            <person name="Francisco L.F."/>
            <person name="Fu Q.F."/>
            <person name="Garcia-Iii R.G."/>
            <person name="Garrett T.G."/>
            <person name="Gross S.G."/>
            <person name="Gubbala S.G."/>
            <person name="Hirani K.H."/>
            <person name="Hogues M.H."/>
            <person name="Hollins B.H."/>
            <person name="Jackson L.J."/>
            <person name="Javaid M.J."/>
            <person name="Jhangiani S.J."/>
            <person name="Johnson A.J."/>
            <person name="Johnson B.J."/>
            <person name="Jones J.J."/>
            <person name="Joshi V.J."/>
            <person name="Kalu J.K."/>
            <person name="Khan N.K."/>
            <person name="Korchina V.K."/>
            <person name="Kovar C.K."/>
            <person name="Lago L.L."/>
            <person name="Lara F.L."/>
            <person name="Le T.-K.L."/>
            <person name="Lee S.L."/>
            <person name="Legall-Iii F.L."/>
            <person name="Lemon S.L."/>
            <person name="Liu J.L."/>
            <person name="Liu Y.-S.L."/>
            <person name="Liyanage D.L."/>
            <person name="Lopez J.L."/>
            <person name="Lorensuhewa L.L."/>
            <person name="Mata R.M."/>
            <person name="Mathew T.M."/>
            <person name="Mercado C.M."/>
            <person name="Mercado I.M."/>
            <person name="Morales K.M."/>
            <person name="Morgan M.M."/>
            <person name="Munidasa M.M."/>
            <person name="Ngo D.N."/>
            <person name="Nguyen L.N."/>
            <person name="Nguyen T.N."/>
            <person name="Nguyen N.N."/>
            <person name="Obregon M.O."/>
            <person name="Okwuonu G.O."/>
            <person name="Ongeri F.O."/>
            <person name="Onwere C.O."/>
            <person name="Osifeso I.O."/>
            <person name="Parra A.P."/>
            <person name="Patil S.P."/>
            <person name="Perez A.P."/>
            <person name="Perez Y.P."/>
            <person name="Pham C.P."/>
            <person name="Pu L.-L.P."/>
            <person name="Puazo M.P."/>
            <person name="Quiroz J.Q."/>
            <person name="Rouhana J.R."/>
            <person name="Ruiz M.R."/>
            <person name="Ruiz S.-J.R."/>
            <person name="Saada N.S."/>
            <person name="Santibanez J.S."/>
            <person name="Scheel M.S."/>
            <person name="Schneider B.S."/>
            <person name="Simmons D.S."/>
            <person name="Sisson I.S."/>
            <person name="Tang L.-Y.T."/>
            <person name="Thornton R.T."/>
            <person name="Tisius J.T."/>
            <person name="Toledanes G.T."/>
            <person name="Trejos Z.T."/>
            <person name="Usmani K.U."/>
            <person name="Varghese R.V."/>
            <person name="Vattathil S.V."/>
            <person name="Vee V.V."/>
            <person name="Walker D.W."/>
            <person name="Weissenberger G.W."/>
            <person name="White C.W."/>
            <person name="Williams A.W."/>
            <person name="Woodworth J.W."/>
            <person name="Wright R.W."/>
            <person name="Zhu Y.Z."/>
            <person name="Han Y.H."/>
            <person name="Newsham I.N."/>
            <person name="Nazareth L.N."/>
            <person name="Worley K.W."/>
            <person name="Muzny D.M."/>
            <person name="Rogers J.R."/>
            <person name="Gibbs R.G."/>
        </authorList>
    </citation>
    <scope>NUCLEOTIDE SEQUENCE [LARGE SCALE GENOMIC DNA]</scope>
</reference>
<organism evidence="2 3">
    <name type="scientific">Papio anubis</name>
    <name type="common">Olive baboon</name>
    <dbReference type="NCBI Taxonomy" id="9555"/>
    <lineage>
        <taxon>Eukaryota</taxon>
        <taxon>Metazoa</taxon>
        <taxon>Chordata</taxon>
        <taxon>Craniata</taxon>
        <taxon>Vertebrata</taxon>
        <taxon>Euteleostomi</taxon>
        <taxon>Mammalia</taxon>
        <taxon>Eutheria</taxon>
        <taxon>Euarchontoglires</taxon>
        <taxon>Primates</taxon>
        <taxon>Haplorrhini</taxon>
        <taxon>Catarrhini</taxon>
        <taxon>Cercopithecidae</taxon>
        <taxon>Cercopithecinae</taxon>
        <taxon>Papio</taxon>
    </lineage>
</organism>
<dbReference type="Proteomes" id="UP000028761">
    <property type="component" value="Chromosome 18"/>
</dbReference>
<keyword evidence="1" id="KW-0732">Signal</keyword>
<feature type="chain" id="PRO_5035199583" description="Secreted protein" evidence="1">
    <location>
        <begin position="22"/>
        <end position="103"/>
    </location>
</feature>
<dbReference type="PANTHER" id="PTHR46254">
    <property type="entry name" value="PROTEIN GVQW1-RELATED"/>
    <property type="match status" value="1"/>
</dbReference>
<accession>A0A8I5MZ40</accession>
<dbReference type="PANTHER" id="PTHR46254:SF3">
    <property type="entry name" value="SECRETED PROTEIN"/>
    <property type="match status" value="1"/>
</dbReference>
<dbReference type="GeneTree" id="ENSGT00940000170471"/>
<feature type="signal peptide" evidence="1">
    <location>
        <begin position="1"/>
        <end position="21"/>
    </location>
</feature>
<keyword evidence="3" id="KW-1185">Reference proteome</keyword>
<reference evidence="2" key="3">
    <citation type="submission" date="2025-09" db="UniProtKB">
        <authorList>
            <consortium name="Ensembl"/>
        </authorList>
    </citation>
    <scope>IDENTIFICATION</scope>
</reference>
<dbReference type="AlphaFoldDB" id="A0A8I5MZ40"/>
<evidence type="ECO:0000313" key="3">
    <source>
        <dbReference type="Proteomes" id="UP000028761"/>
    </source>
</evidence>
<proteinExistence type="predicted"/>
<name>A0A8I5MZ40_PAPAN</name>
<evidence type="ECO:0000256" key="1">
    <source>
        <dbReference type="SAM" id="SignalP"/>
    </source>
</evidence>
<reference evidence="2" key="2">
    <citation type="submission" date="2025-08" db="UniProtKB">
        <authorList>
            <consortium name="Ensembl"/>
        </authorList>
    </citation>
    <scope>IDENTIFICATION</scope>
</reference>
<evidence type="ECO:0000313" key="2">
    <source>
        <dbReference type="Ensembl" id="ENSPANP00000047958.1"/>
    </source>
</evidence>